<protein>
    <submittedName>
        <fullName evidence="1">Uncharacterized protein</fullName>
    </submittedName>
</protein>
<dbReference type="EMBL" id="JAODUO010000981">
    <property type="protein sequence ID" value="KAK2172217.1"/>
    <property type="molecule type" value="Genomic_DNA"/>
</dbReference>
<accession>A0AAD9KJC7</accession>
<keyword evidence="2" id="KW-1185">Reference proteome</keyword>
<sequence length="100" mass="11359">MACRARRKPERRWHRQRRLSIALVTPVGTTKYGRVWITWRTLAAAVGRFGAAVPEAGRRPSTARARRCLRGRDLVEWQTHANGSSVTVEWGYGNVSVPFN</sequence>
<dbReference type="Proteomes" id="UP001209878">
    <property type="component" value="Unassembled WGS sequence"/>
</dbReference>
<gene>
    <name evidence="1" type="ORF">NP493_983g00030</name>
</gene>
<name>A0AAD9KJC7_RIDPI</name>
<evidence type="ECO:0000313" key="2">
    <source>
        <dbReference type="Proteomes" id="UP001209878"/>
    </source>
</evidence>
<reference evidence="1" key="1">
    <citation type="journal article" date="2023" name="Mol. Biol. Evol.">
        <title>Third-Generation Sequencing Reveals the Adaptive Role of the Epigenome in Three Deep-Sea Polychaetes.</title>
        <authorList>
            <person name="Perez M."/>
            <person name="Aroh O."/>
            <person name="Sun Y."/>
            <person name="Lan Y."/>
            <person name="Juniper S.K."/>
            <person name="Young C.R."/>
            <person name="Angers B."/>
            <person name="Qian P.Y."/>
        </authorList>
    </citation>
    <scope>NUCLEOTIDE SEQUENCE</scope>
    <source>
        <strain evidence="1">R07B-5</strain>
    </source>
</reference>
<proteinExistence type="predicted"/>
<dbReference type="AlphaFoldDB" id="A0AAD9KJC7"/>
<comment type="caution">
    <text evidence="1">The sequence shown here is derived from an EMBL/GenBank/DDBJ whole genome shotgun (WGS) entry which is preliminary data.</text>
</comment>
<organism evidence="1 2">
    <name type="scientific">Ridgeia piscesae</name>
    <name type="common">Tubeworm</name>
    <dbReference type="NCBI Taxonomy" id="27915"/>
    <lineage>
        <taxon>Eukaryota</taxon>
        <taxon>Metazoa</taxon>
        <taxon>Spiralia</taxon>
        <taxon>Lophotrochozoa</taxon>
        <taxon>Annelida</taxon>
        <taxon>Polychaeta</taxon>
        <taxon>Sedentaria</taxon>
        <taxon>Canalipalpata</taxon>
        <taxon>Sabellida</taxon>
        <taxon>Siboglinidae</taxon>
        <taxon>Ridgeia</taxon>
    </lineage>
</organism>
<evidence type="ECO:0000313" key="1">
    <source>
        <dbReference type="EMBL" id="KAK2172217.1"/>
    </source>
</evidence>